<proteinExistence type="predicted"/>
<reference evidence="1 2" key="1">
    <citation type="submission" date="2019-02" db="EMBL/GenBank/DDBJ databases">
        <title>Deep-cultivation of Planctomycetes and their phenomic and genomic characterization uncovers novel biology.</title>
        <authorList>
            <person name="Wiegand S."/>
            <person name="Jogler M."/>
            <person name="Boedeker C."/>
            <person name="Pinto D."/>
            <person name="Vollmers J."/>
            <person name="Rivas-Marin E."/>
            <person name="Kohn T."/>
            <person name="Peeters S.H."/>
            <person name="Heuer A."/>
            <person name="Rast P."/>
            <person name="Oberbeckmann S."/>
            <person name="Bunk B."/>
            <person name="Jeske O."/>
            <person name="Meyerdierks A."/>
            <person name="Storesund J.E."/>
            <person name="Kallscheuer N."/>
            <person name="Luecker S."/>
            <person name="Lage O.M."/>
            <person name="Pohl T."/>
            <person name="Merkel B.J."/>
            <person name="Hornburger P."/>
            <person name="Mueller R.-W."/>
            <person name="Bruemmer F."/>
            <person name="Labrenz M."/>
            <person name="Spormann A.M."/>
            <person name="Op Den Camp H."/>
            <person name="Overmann J."/>
            <person name="Amann R."/>
            <person name="Jetten M.S.M."/>
            <person name="Mascher T."/>
            <person name="Medema M.H."/>
            <person name="Devos D.P."/>
            <person name="Kaster A.-K."/>
            <person name="Ovreas L."/>
            <person name="Rohde M."/>
            <person name="Galperin M.Y."/>
            <person name="Jogler C."/>
        </authorList>
    </citation>
    <scope>NUCLEOTIDE SEQUENCE [LARGE SCALE GENOMIC DNA]</scope>
    <source>
        <strain evidence="1 2">Q31b</strain>
    </source>
</reference>
<dbReference type="EMBL" id="SJPY01000003">
    <property type="protein sequence ID" value="TWU43060.1"/>
    <property type="molecule type" value="Genomic_DNA"/>
</dbReference>
<dbReference type="AlphaFoldDB" id="A0A5C6E2C7"/>
<comment type="caution">
    <text evidence="1">The sequence shown here is derived from an EMBL/GenBank/DDBJ whole genome shotgun (WGS) entry which is preliminary data.</text>
</comment>
<evidence type="ECO:0000313" key="1">
    <source>
        <dbReference type="EMBL" id="TWU43060.1"/>
    </source>
</evidence>
<sequence>MWDDVINVSARYALKKSLFSLYGLHPGTRIAALTTEAEMVTIESFQG</sequence>
<organism evidence="1 2">
    <name type="scientific">Novipirellula aureliae</name>
    <dbReference type="NCBI Taxonomy" id="2527966"/>
    <lineage>
        <taxon>Bacteria</taxon>
        <taxon>Pseudomonadati</taxon>
        <taxon>Planctomycetota</taxon>
        <taxon>Planctomycetia</taxon>
        <taxon>Pirellulales</taxon>
        <taxon>Pirellulaceae</taxon>
        <taxon>Novipirellula</taxon>
    </lineage>
</organism>
<accession>A0A5C6E2C7</accession>
<dbReference type="RefSeq" id="WP_197171303.1">
    <property type="nucleotide sequence ID" value="NZ_SJPY01000003.1"/>
</dbReference>
<dbReference type="Proteomes" id="UP000315471">
    <property type="component" value="Unassembled WGS sequence"/>
</dbReference>
<protein>
    <submittedName>
        <fullName evidence="1">Uncharacterized protein</fullName>
    </submittedName>
</protein>
<name>A0A5C6E2C7_9BACT</name>
<evidence type="ECO:0000313" key="2">
    <source>
        <dbReference type="Proteomes" id="UP000315471"/>
    </source>
</evidence>
<gene>
    <name evidence="1" type="ORF">Q31b_20970</name>
</gene>
<keyword evidence="2" id="KW-1185">Reference proteome</keyword>